<keyword evidence="1" id="KW-0489">Methyltransferase</keyword>
<dbReference type="RefSeq" id="WP_194864840.1">
    <property type="nucleotide sequence ID" value="NZ_ARXX01000020.1"/>
</dbReference>
<proteinExistence type="predicted"/>
<evidence type="ECO:0000313" key="2">
    <source>
        <dbReference type="Proteomes" id="UP000662703"/>
    </source>
</evidence>
<name>A0ABS0AQB6_9GAMM</name>
<dbReference type="Pfam" id="PF13489">
    <property type="entry name" value="Methyltransf_23"/>
    <property type="match status" value="1"/>
</dbReference>
<dbReference type="GO" id="GO:0032259">
    <property type="term" value="P:methylation"/>
    <property type="evidence" value="ECO:0007669"/>
    <property type="project" value="UniProtKB-KW"/>
</dbReference>
<dbReference type="SUPFAM" id="SSF53335">
    <property type="entry name" value="S-adenosyl-L-methionine-dependent methyltransferases"/>
    <property type="match status" value="1"/>
</dbReference>
<protein>
    <submittedName>
        <fullName evidence="1">Type 12 methyltransferase</fullName>
    </submittedName>
</protein>
<keyword evidence="1" id="KW-0808">Transferase</keyword>
<gene>
    <name evidence="1" type="ORF">Y5W_01616</name>
</gene>
<dbReference type="Proteomes" id="UP000662703">
    <property type="component" value="Unassembled WGS sequence"/>
</dbReference>
<dbReference type="GO" id="GO:0008168">
    <property type="term" value="F:methyltransferase activity"/>
    <property type="evidence" value="ECO:0007669"/>
    <property type="project" value="UniProtKB-KW"/>
</dbReference>
<dbReference type="InterPro" id="IPR029063">
    <property type="entry name" value="SAM-dependent_MTases_sf"/>
</dbReference>
<dbReference type="Gene3D" id="3.40.50.150">
    <property type="entry name" value="Vaccinia Virus protein VP39"/>
    <property type="match status" value="1"/>
</dbReference>
<reference evidence="1 2" key="1">
    <citation type="submission" date="2012-09" db="EMBL/GenBank/DDBJ databases">
        <title>Genome Sequence of alkane-degrading Bacterium Alcanivorax sp. 521-1.</title>
        <authorList>
            <person name="Lai Q."/>
            <person name="Shao Z."/>
        </authorList>
    </citation>
    <scope>NUCLEOTIDE SEQUENCE [LARGE SCALE GENOMIC DNA]</scope>
    <source>
        <strain evidence="1 2">521-1</strain>
    </source>
</reference>
<keyword evidence="2" id="KW-1185">Reference proteome</keyword>
<organism evidence="1 2">
    <name type="scientific">Alloalcanivorax profundimaris</name>
    <dbReference type="NCBI Taxonomy" id="2735259"/>
    <lineage>
        <taxon>Bacteria</taxon>
        <taxon>Pseudomonadati</taxon>
        <taxon>Pseudomonadota</taxon>
        <taxon>Gammaproteobacteria</taxon>
        <taxon>Oceanospirillales</taxon>
        <taxon>Alcanivoracaceae</taxon>
        <taxon>Alloalcanivorax</taxon>
    </lineage>
</organism>
<sequence>MTACCLCGHPHSTLFATVEGRRYLRCDACRLTFLSRAQLPDRAEEKRQYDLHRNDPDDAGYRRFLSQLAAPLTARLSAGARGLDFGCGPGPALARMLEEGGFPMRVWDPIYADDPAVLERTYDFVTCTEVVEHLHQPAREWARFQSLVPAGGWLGIMTRFLTDDGHFPRWHYRRDPTHVCFWQPYTFQWLARRDGWEVVNLENPVALLRRRHTA</sequence>
<dbReference type="EMBL" id="ARXX01000020">
    <property type="protein sequence ID" value="MBF5056322.1"/>
    <property type="molecule type" value="Genomic_DNA"/>
</dbReference>
<evidence type="ECO:0000313" key="1">
    <source>
        <dbReference type="EMBL" id="MBF5056322.1"/>
    </source>
</evidence>
<accession>A0ABS0AQB6</accession>
<comment type="caution">
    <text evidence="1">The sequence shown here is derived from an EMBL/GenBank/DDBJ whole genome shotgun (WGS) entry which is preliminary data.</text>
</comment>